<evidence type="ECO:0000313" key="3">
    <source>
        <dbReference type="EMBL" id="EAU01078.1"/>
    </source>
</evidence>
<dbReference type="KEGG" id="ccv:CCV52592_1696"/>
<organism evidence="3 4">
    <name type="scientific">Campylobacter curvus (strain 525.92)</name>
    <dbReference type="NCBI Taxonomy" id="360105"/>
    <lineage>
        <taxon>Bacteria</taxon>
        <taxon>Pseudomonadati</taxon>
        <taxon>Campylobacterota</taxon>
        <taxon>Epsilonproteobacteria</taxon>
        <taxon>Campylobacterales</taxon>
        <taxon>Campylobacteraceae</taxon>
        <taxon>Campylobacter</taxon>
    </lineage>
</organism>
<reference evidence="3" key="1">
    <citation type="submission" date="2016-07" db="EMBL/GenBank/DDBJ databases">
        <title>Comparative genomics of the Campylobacter concisus group.</title>
        <authorList>
            <person name="Miller W.G."/>
            <person name="Yee E."/>
            <person name="Chapman M.H."/>
            <person name="Huynh S."/>
            <person name="Bono J.L."/>
            <person name="On S.L.W."/>
            <person name="StLeger J."/>
            <person name="Foster G."/>
            <person name="Parker C.T."/>
        </authorList>
    </citation>
    <scope>NUCLEOTIDE SEQUENCE</scope>
    <source>
        <strain evidence="3">525.92</strain>
    </source>
</reference>
<dbReference type="PANTHER" id="PTHR30121">
    <property type="entry name" value="UNCHARACTERIZED PROTEIN YJGR-RELATED"/>
    <property type="match status" value="1"/>
</dbReference>
<dbReference type="InterPro" id="IPR051162">
    <property type="entry name" value="T4SS_component"/>
</dbReference>
<dbReference type="SUPFAM" id="SSF52540">
    <property type="entry name" value="P-loop containing nucleoside triphosphate hydrolases"/>
    <property type="match status" value="1"/>
</dbReference>
<dbReference type="STRING" id="360105.CCV52592_1696"/>
<gene>
    <name evidence="3" type="ORF">CCV52592_1696</name>
</gene>
<feature type="domain" description="Helicase HerA central" evidence="2">
    <location>
        <begin position="23"/>
        <end position="302"/>
    </location>
</feature>
<dbReference type="Proteomes" id="UP000006380">
    <property type="component" value="Chromosome"/>
</dbReference>
<dbReference type="OrthoDB" id="9758751at2"/>
<dbReference type="Gene3D" id="3.40.50.300">
    <property type="entry name" value="P-loop containing nucleotide triphosphate hydrolases"/>
    <property type="match status" value="2"/>
</dbReference>
<proteinExistence type="predicted"/>
<keyword evidence="1" id="KW-0175">Coiled coil</keyword>
<evidence type="ECO:0000313" key="4">
    <source>
        <dbReference type="Proteomes" id="UP000006380"/>
    </source>
</evidence>
<dbReference type="InterPro" id="IPR027417">
    <property type="entry name" value="P-loop_NTPase"/>
</dbReference>
<dbReference type="PANTHER" id="PTHR30121:SF6">
    <property type="entry name" value="SLR6007 PROTEIN"/>
    <property type="match status" value="1"/>
</dbReference>
<accession>A7H057</accession>
<dbReference type="Pfam" id="PF01935">
    <property type="entry name" value="DUF87"/>
    <property type="match status" value="1"/>
</dbReference>
<dbReference type="InterPro" id="IPR002789">
    <property type="entry name" value="HerA_central"/>
</dbReference>
<sequence length="764" mass="84980">MKSIQENLKLFYIGLKDKEPFFYKNKDLTTHAAIIGMTGSGKTGLGITLLEEACIDNIPSIIIDPKGDMTNLALTSPDMSADDFRPYIDENEAANKGLSVDECAKKESEIWREGIEASYQNLERVKLLKDSVDLTIYTPKSSAGVGVTLLSDFARPNLSDEESFSNYINSLAASVLSLIGINDEDMSSKEQLLVASIFDAKFKEGRDVTLEELIGFIANPPFKKIGVFDVDTFYPGDQRMKLAMKINTLIASPSFKGWSEGVKLDISKMLFDENGKAKCNIFTISHLSDSERMFFVTLLLNEIIAWMRTTEGTSSLRAILYMDEIFGFFPPNGNPPSKTPMLTLLKQARAFGIGCVLSTQNPVDLDYKGLSNIGTWFIGRLQTAQDKARVIDGLTGISGSAANKTQLENMISNLAKRSFLLKNINEDGLNIIGTRWALSYLKGPLSREQISNLMRDKKDGLQAIKAKKADLKSAPKPILSNEIEQIYSAQASEILTPNLLATAKVRFYDAKKGIDAVKQISYLYALDENDKSADWTQASEDAELNLRTDAKEDASYEILPGFVANAKNFNDIKRDFKEFVFRNYKLEIFEAMGISSKPTEDKEQFFVRLQDRCNEILEEKTAELTAKFEKEKAKLEEKLNKALAKLDKEQKDMTASGLDAAINIGASIIGALFGNKLLSRSNATKIASSARSANRVLKERSDVKLSKQSVNEINAQIDELAGSFEQQAQALKEANDIKNITLNEVQISPKKSDIYDEKVVLLWR</sequence>
<evidence type="ECO:0000259" key="2">
    <source>
        <dbReference type="Pfam" id="PF01935"/>
    </source>
</evidence>
<name>A7H057_CAMC5</name>
<dbReference type="HOGENOM" id="CLU_017077_0_0_7"/>
<dbReference type="AlphaFoldDB" id="A7H057"/>
<dbReference type="RefSeq" id="WP_011992650.1">
    <property type="nucleotide sequence ID" value="NC_009715.2"/>
</dbReference>
<evidence type="ECO:0000256" key="1">
    <source>
        <dbReference type="SAM" id="Coils"/>
    </source>
</evidence>
<keyword evidence="4" id="KW-1185">Reference proteome</keyword>
<protein>
    <recommendedName>
        <fullName evidence="2">Helicase HerA central domain-containing protein</fullName>
    </recommendedName>
</protein>
<feature type="coiled-coil region" evidence="1">
    <location>
        <begin position="614"/>
        <end position="652"/>
    </location>
</feature>
<dbReference type="EMBL" id="CP000767">
    <property type="protein sequence ID" value="EAU01078.1"/>
    <property type="molecule type" value="Genomic_DNA"/>
</dbReference>